<protein>
    <submittedName>
        <fullName evidence="2">Antibiotic biosynthesis monooxygenase</fullName>
    </submittedName>
</protein>
<dbReference type="Pfam" id="PF03992">
    <property type="entry name" value="ABM"/>
    <property type="match status" value="1"/>
</dbReference>
<reference evidence="2 3" key="1">
    <citation type="submission" date="2019-08" db="EMBL/GenBank/DDBJ databases">
        <title>Genome sequencing of Paenibacillus faecis DSM 23593(T).</title>
        <authorList>
            <person name="Kook J.-K."/>
            <person name="Park S.-N."/>
            <person name="Lim Y.K."/>
        </authorList>
    </citation>
    <scope>NUCLEOTIDE SEQUENCE [LARGE SCALE GENOMIC DNA]</scope>
    <source>
        <strain evidence="2 3">DSM 23593</strain>
    </source>
</reference>
<dbReference type="PANTHER" id="PTHR37811">
    <property type="entry name" value="BLL5343 PROTEIN"/>
    <property type="match status" value="1"/>
</dbReference>
<dbReference type="PROSITE" id="PS51725">
    <property type="entry name" value="ABM"/>
    <property type="match status" value="1"/>
</dbReference>
<sequence>MNEQNRLSEVPYYAVIFSSKRTAGDHGYAEMDQKLDELVVNQPGYLGAESVRNDEGKGITISYWASLEDIRNWKQNELHKTAQQQGRQVWYENYTVRICKVEREYSFGEI</sequence>
<dbReference type="InterPro" id="IPR007138">
    <property type="entry name" value="ABM_dom"/>
</dbReference>
<evidence type="ECO:0000313" key="2">
    <source>
        <dbReference type="EMBL" id="TYA11640.1"/>
    </source>
</evidence>
<dbReference type="InterPro" id="IPR011008">
    <property type="entry name" value="Dimeric_a/b-barrel"/>
</dbReference>
<comment type="caution">
    <text evidence="2">The sequence shown here is derived from an EMBL/GenBank/DDBJ whole genome shotgun (WGS) entry which is preliminary data.</text>
</comment>
<dbReference type="Proteomes" id="UP000325218">
    <property type="component" value="Unassembled WGS sequence"/>
</dbReference>
<dbReference type="RefSeq" id="WP_148455678.1">
    <property type="nucleotide sequence ID" value="NZ_VSDO01000004.1"/>
</dbReference>
<dbReference type="SUPFAM" id="SSF54909">
    <property type="entry name" value="Dimeric alpha+beta barrel"/>
    <property type="match status" value="1"/>
</dbReference>
<dbReference type="AlphaFoldDB" id="A0A5D0CPW7"/>
<dbReference type="EMBL" id="VSDO01000004">
    <property type="protein sequence ID" value="TYA11640.1"/>
    <property type="molecule type" value="Genomic_DNA"/>
</dbReference>
<keyword evidence="2" id="KW-0560">Oxidoreductase</keyword>
<proteinExistence type="predicted"/>
<evidence type="ECO:0000313" key="3">
    <source>
        <dbReference type="Proteomes" id="UP000325218"/>
    </source>
</evidence>
<name>A0A5D0CPW7_9BACL</name>
<keyword evidence="3" id="KW-1185">Reference proteome</keyword>
<dbReference type="PANTHER" id="PTHR37811:SF2">
    <property type="entry name" value="ABM DOMAIN-CONTAINING PROTEIN"/>
    <property type="match status" value="1"/>
</dbReference>
<gene>
    <name evidence="2" type="ORF">FRY98_21195</name>
</gene>
<keyword evidence="2" id="KW-0503">Monooxygenase</keyword>
<dbReference type="GO" id="GO:0004497">
    <property type="term" value="F:monooxygenase activity"/>
    <property type="evidence" value="ECO:0007669"/>
    <property type="project" value="UniProtKB-KW"/>
</dbReference>
<feature type="domain" description="ABM" evidence="1">
    <location>
        <begin position="12"/>
        <end position="98"/>
    </location>
</feature>
<dbReference type="OrthoDB" id="9798439at2"/>
<dbReference type="InterPro" id="IPR052936">
    <property type="entry name" value="Jasmonate_Hydroxylase-like"/>
</dbReference>
<dbReference type="Gene3D" id="3.30.70.100">
    <property type="match status" value="1"/>
</dbReference>
<organism evidence="2 3">
    <name type="scientific">Paenibacillus faecis</name>
    <dbReference type="NCBI Taxonomy" id="862114"/>
    <lineage>
        <taxon>Bacteria</taxon>
        <taxon>Bacillati</taxon>
        <taxon>Bacillota</taxon>
        <taxon>Bacilli</taxon>
        <taxon>Bacillales</taxon>
        <taxon>Paenibacillaceae</taxon>
        <taxon>Paenibacillus</taxon>
    </lineage>
</organism>
<accession>A0A5D0CPW7</accession>
<evidence type="ECO:0000259" key="1">
    <source>
        <dbReference type="PROSITE" id="PS51725"/>
    </source>
</evidence>